<dbReference type="PANTHER" id="PTHR36836:SF1">
    <property type="entry name" value="COLANIC ACID BIOSYNTHESIS PROTEIN WCAK"/>
    <property type="match status" value="1"/>
</dbReference>
<dbReference type="InterPro" id="IPR007345">
    <property type="entry name" value="Polysacch_pyruvyl_Trfase"/>
</dbReference>
<dbReference type="OrthoDB" id="1814359at2"/>
<name>A0A1M5B7W8_9RHOB</name>
<keyword evidence="3" id="KW-1185">Reference proteome</keyword>
<dbReference type="Proteomes" id="UP000184144">
    <property type="component" value="Unassembled WGS sequence"/>
</dbReference>
<protein>
    <submittedName>
        <fullName evidence="2">Polysaccharide pyruvyl transferase family protein WcaK</fullName>
    </submittedName>
</protein>
<evidence type="ECO:0000259" key="1">
    <source>
        <dbReference type="Pfam" id="PF04230"/>
    </source>
</evidence>
<dbReference type="AlphaFoldDB" id="A0A1M5B7W8"/>
<dbReference type="PANTHER" id="PTHR36836">
    <property type="entry name" value="COLANIC ACID BIOSYNTHESIS PROTEIN WCAK"/>
    <property type="match status" value="1"/>
</dbReference>
<dbReference type="GO" id="GO:0016740">
    <property type="term" value="F:transferase activity"/>
    <property type="evidence" value="ECO:0007669"/>
    <property type="project" value="UniProtKB-KW"/>
</dbReference>
<proteinExistence type="predicted"/>
<sequence length="409" mass="44564">MLTVGLLFFSSNSDNLGVGALTVGQIDILRGISRATGIDIAVTVFDWVGSRPAYVEGPDITIRHLSGEVMKDPRKVMAMFRECDLILDIGAGDSFADIYGPKRLNRMIYLKYLAHLSRCPVVLAPQTFGPFTSWLTRPFARDLIRRAVLVATRDDHSTAALRALGVTRPVVTASDVALRLPPEGSAPIWGRPTVGLNVSGLLMAGGYTGRNQFQLVADYPTAMRDMIGQLLALPERPEVVLVPHVISPQTPSEDDYTAALSLQKEFSDVTVAPAFKTPGVAKAYIASLDFFAGARMHACIAAFSSEVPVVPLAYSGKFEGLFGSLGYEATVDCRALGQDALVQSVLNGFRNREALARQARIARAVGQDRLRDYTEALARVISEVALRKRSGDQMRRASGHQWRAMDERL</sequence>
<dbReference type="RefSeq" id="WP_073144315.1">
    <property type="nucleotide sequence ID" value="NZ_FQUV01000005.1"/>
</dbReference>
<reference evidence="3" key="1">
    <citation type="submission" date="2016-11" db="EMBL/GenBank/DDBJ databases">
        <authorList>
            <person name="Varghese N."/>
            <person name="Submissions S."/>
        </authorList>
    </citation>
    <scope>NUCLEOTIDE SEQUENCE [LARGE SCALE GENOMIC DNA]</scope>
    <source>
        <strain evidence="3">DSM 100566</strain>
    </source>
</reference>
<dbReference type="Pfam" id="PF04230">
    <property type="entry name" value="PS_pyruv_trans"/>
    <property type="match status" value="1"/>
</dbReference>
<keyword evidence="2" id="KW-0808">Transferase</keyword>
<organism evidence="2 3">
    <name type="scientific">Litoreibacter ascidiaceicola</name>
    <dbReference type="NCBI Taxonomy" id="1486859"/>
    <lineage>
        <taxon>Bacteria</taxon>
        <taxon>Pseudomonadati</taxon>
        <taxon>Pseudomonadota</taxon>
        <taxon>Alphaproteobacteria</taxon>
        <taxon>Rhodobacterales</taxon>
        <taxon>Roseobacteraceae</taxon>
        <taxon>Litoreibacter</taxon>
    </lineage>
</organism>
<feature type="domain" description="Polysaccharide pyruvyl transferase" evidence="1">
    <location>
        <begin position="59"/>
        <end position="315"/>
    </location>
</feature>
<evidence type="ECO:0000313" key="3">
    <source>
        <dbReference type="Proteomes" id="UP000184144"/>
    </source>
</evidence>
<evidence type="ECO:0000313" key="2">
    <source>
        <dbReference type="EMBL" id="SHF38613.1"/>
    </source>
</evidence>
<dbReference type="EMBL" id="FQUV01000005">
    <property type="protein sequence ID" value="SHF38613.1"/>
    <property type="molecule type" value="Genomic_DNA"/>
</dbReference>
<accession>A0A1M5B7W8</accession>
<gene>
    <name evidence="2" type="ORF">SAMN05444273_105361</name>
</gene>
<dbReference type="STRING" id="1486859.SAMN05444273_105361"/>